<dbReference type="Pfam" id="PF21863">
    <property type="entry name" value="HTH_67"/>
    <property type="match status" value="1"/>
</dbReference>
<dbReference type="RefSeq" id="WP_245739974.1">
    <property type="nucleotide sequence ID" value="NZ_FNFB01000001.1"/>
</dbReference>
<name>A0A1G8T326_9ACTN</name>
<dbReference type="STRING" id="683260.SAMN05421874_101554"/>
<dbReference type="InterPro" id="IPR054058">
    <property type="entry name" value="HTH_67"/>
</dbReference>
<dbReference type="Proteomes" id="UP000198683">
    <property type="component" value="Unassembled WGS sequence"/>
</dbReference>
<dbReference type="NCBIfam" id="NF047719">
    <property type="entry name" value="SCO6745_fam_HTH"/>
    <property type="match status" value="1"/>
</dbReference>
<accession>A0A1G8T326</accession>
<gene>
    <name evidence="1" type="ORF">SAMN05421874_101554</name>
</gene>
<reference evidence="1 2" key="1">
    <citation type="submission" date="2016-10" db="EMBL/GenBank/DDBJ databases">
        <authorList>
            <person name="de Groot N.N."/>
        </authorList>
    </citation>
    <scope>NUCLEOTIDE SEQUENCE [LARGE SCALE GENOMIC DNA]</scope>
    <source>
        <strain evidence="1 2">CGMCC 4.5681</strain>
    </source>
</reference>
<keyword evidence="2" id="KW-1185">Reference proteome</keyword>
<evidence type="ECO:0000313" key="2">
    <source>
        <dbReference type="Proteomes" id="UP000198683"/>
    </source>
</evidence>
<dbReference type="EMBL" id="FNFB01000001">
    <property type="protein sequence ID" value="SDJ35903.1"/>
    <property type="molecule type" value="Genomic_DNA"/>
</dbReference>
<dbReference type="AlphaFoldDB" id="A0A1G8T326"/>
<evidence type="ECO:0000313" key="1">
    <source>
        <dbReference type="EMBL" id="SDJ35903.1"/>
    </source>
</evidence>
<proteinExistence type="predicted"/>
<sequence length="251" mass="27072">MADPRDTAVAVKGPIGRYGGGFMISREIKAVCDEHGLGAKEFYFRGRCGVLGECDADVVASVAVFFPPDHVRRSWEGGRKLPVDQAVELYAEACGAWARRKLGDHDGCARIAELLQPVVEQASPVGAPLFAGWRAVPLPADAPGRAVQLMHVVRELRGGLHANAVIAAGLHPLDATLAAEHDATPFGQTTGEQIARFFTWPEPYAKPAPEVVARRAEVEETTDTLMAEVFSVLTDSESDELIELLRFGHAH</sequence>
<organism evidence="1 2">
    <name type="scientific">Nonomuraea maritima</name>
    <dbReference type="NCBI Taxonomy" id="683260"/>
    <lineage>
        <taxon>Bacteria</taxon>
        <taxon>Bacillati</taxon>
        <taxon>Actinomycetota</taxon>
        <taxon>Actinomycetes</taxon>
        <taxon>Streptosporangiales</taxon>
        <taxon>Streptosporangiaceae</taxon>
        <taxon>Nonomuraea</taxon>
    </lineage>
</organism>
<protein>
    <submittedName>
        <fullName evidence="1">Uncharacterized protein</fullName>
    </submittedName>
</protein>